<reference evidence="3 4" key="1">
    <citation type="submission" date="2019-03" db="EMBL/GenBank/DDBJ databases">
        <title>Draft Genome Sequence of Duganella callidus sp. nov., a Novel Duganella Species Isolated from Cultivated Soil.</title>
        <authorList>
            <person name="Raths R."/>
            <person name="Peta V."/>
            <person name="Bucking H."/>
        </authorList>
    </citation>
    <scope>NUCLEOTIDE SEQUENCE [LARGE SCALE GENOMIC DNA]</scope>
    <source>
        <strain evidence="3 4">DN04</strain>
    </source>
</reference>
<dbReference type="GO" id="GO:0016829">
    <property type="term" value="F:lyase activity"/>
    <property type="evidence" value="ECO:0007669"/>
    <property type="project" value="UniProtKB-KW"/>
</dbReference>
<feature type="signal peptide" evidence="1">
    <location>
        <begin position="1"/>
        <end position="21"/>
    </location>
</feature>
<dbReference type="Pfam" id="PF08787">
    <property type="entry name" value="Alginate_lyase2"/>
    <property type="match status" value="1"/>
</dbReference>
<dbReference type="Pfam" id="PF00754">
    <property type="entry name" value="F5_F8_type_C"/>
    <property type="match status" value="1"/>
</dbReference>
<dbReference type="Gene3D" id="2.60.120.200">
    <property type="match status" value="1"/>
</dbReference>
<dbReference type="Proteomes" id="UP000297729">
    <property type="component" value="Unassembled WGS sequence"/>
</dbReference>
<dbReference type="SUPFAM" id="SSF49785">
    <property type="entry name" value="Galactose-binding domain-like"/>
    <property type="match status" value="1"/>
</dbReference>
<evidence type="ECO:0000256" key="1">
    <source>
        <dbReference type="SAM" id="SignalP"/>
    </source>
</evidence>
<name>A0A4Y9SE02_9BURK</name>
<dbReference type="RefSeq" id="WP_135202134.1">
    <property type="nucleotide sequence ID" value="NZ_SPVG01000144.1"/>
</dbReference>
<evidence type="ECO:0000313" key="4">
    <source>
        <dbReference type="Proteomes" id="UP000297729"/>
    </source>
</evidence>
<dbReference type="EMBL" id="SPVG01000144">
    <property type="protein sequence ID" value="TFW20968.1"/>
    <property type="molecule type" value="Genomic_DNA"/>
</dbReference>
<evidence type="ECO:0000313" key="3">
    <source>
        <dbReference type="EMBL" id="TFW20968.1"/>
    </source>
</evidence>
<keyword evidence="1" id="KW-0732">Signal</keyword>
<feature type="chain" id="PRO_5021429742" evidence="1">
    <location>
        <begin position="22"/>
        <end position="390"/>
    </location>
</feature>
<dbReference type="InterPro" id="IPR000421">
    <property type="entry name" value="FA58C"/>
</dbReference>
<sequence length="390" mass="41396">MLKSQAAMLLLAGAVVAPVQAQTKLTIPNANVTASSSDSNLPVNANDGSLATRWSADATNGAQWLQYNLGGCYQVSYANLAWYNGDSRKYNLSLKISNDGSNWTDVFNGSNSGTTAQLKPYTFGDRSGRYVRLQATGSNVNNWVSLSEMEIWTNGAGNCALNPSLPPGGNFDLNIWQLQLPVGSPGSPETKSPSQLEGGYSSSYFYTDTDGAMTFWCPETGVTTPNSDHPRSELREMNANGSAANWSLSGTHVMNATVKVVKVPSSTAIGQIHIGSALQSGLPASTKPLLELYYRSSGDIVLGIENSPSGGQTPHTLTNIPLNTTFTYQIKATSSTITVSINGVPYSFAMPAGFTGYGEYFKAGNYIQSNGSDPNVGALVKFYALSVSHN</sequence>
<protein>
    <submittedName>
        <fullName evidence="3">Alginate lyase</fullName>
    </submittedName>
</protein>
<evidence type="ECO:0000259" key="2">
    <source>
        <dbReference type="PROSITE" id="PS50022"/>
    </source>
</evidence>
<dbReference type="InterPro" id="IPR014895">
    <property type="entry name" value="Alginate_lyase_2"/>
</dbReference>
<keyword evidence="3" id="KW-0456">Lyase</keyword>
<dbReference type="SUPFAM" id="SSF49899">
    <property type="entry name" value="Concanavalin A-like lectins/glucanases"/>
    <property type="match status" value="1"/>
</dbReference>
<keyword evidence="4" id="KW-1185">Reference proteome</keyword>
<dbReference type="InterPro" id="IPR008979">
    <property type="entry name" value="Galactose-bd-like_sf"/>
</dbReference>
<gene>
    <name evidence="3" type="ORF">E4L98_13830</name>
</gene>
<dbReference type="PROSITE" id="PS50022">
    <property type="entry name" value="FA58C_3"/>
    <property type="match status" value="1"/>
</dbReference>
<accession>A0A4Y9SE02</accession>
<dbReference type="AlphaFoldDB" id="A0A4Y9SE02"/>
<dbReference type="InterPro" id="IPR013320">
    <property type="entry name" value="ConA-like_dom_sf"/>
</dbReference>
<proteinExistence type="predicted"/>
<feature type="domain" description="F5/8 type C" evidence="2">
    <location>
        <begin position="15"/>
        <end position="156"/>
    </location>
</feature>
<dbReference type="Gene3D" id="2.60.120.260">
    <property type="entry name" value="Galactose-binding domain-like"/>
    <property type="match status" value="1"/>
</dbReference>
<organism evidence="3 4">
    <name type="scientific">Duganella callida</name>
    <dbReference type="NCBI Taxonomy" id="2561932"/>
    <lineage>
        <taxon>Bacteria</taxon>
        <taxon>Pseudomonadati</taxon>
        <taxon>Pseudomonadota</taxon>
        <taxon>Betaproteobacteria</taxon>
        <taxon>Burkholderiales</taxon>
        <taxon>Oxalobacteraceae</taxon>
        <taxon>Telluria group</taxon>
        <taxon>Duganella</taxon>
    </lineage>
</organism>
<dbReference type="OrthoDB" id="1113844at2"/>
<comment type="caution">
    <text evidence="3">The sequence shown here is derived from an EMBL/GenBank/DDBJ whole genome shotgun (WGS) entry which is preliminary data.</text>
</comment>